<dbReference type="Proteomes" id="UP001194469">
    <property type="component" value="Unassembled WGS sequence"/>
</dbReference>
<evidence type="ECO:0000256" key="11">
    <source>
        <dbReference type="SAM" id="MobiDB-lite"/>
    </source>
</evidence>
<evidence type="ECO:0000256" key="3">
    <source>
        <dbReference type="ARBA" id="ARBA00014962"/>
    </source>
</evidence>
<comment type="caution">
    <text evidence="13">The sequence shown here is derived from an EMBL/GenBank/DDBJ whole genome shotgun (WGS) entry which is preliminary data.</text>
</comment>
<evidence type="ECO:0000256" key="12">
    <source>
        <dbReference type="SAM" id="Phobius"/>
    </source>
</evidence>
<dbReference type="EMBL" id="VRYY01000551">
    <property type="protein sequence ID" value="MBG3878347.1"/>
    <property type="molecule type" value="Genomic_DNA"/>
</dbReference>
<protein>
    <recommendedName>
        <fullName evidence="3">Sec translocon accessory complex subunit YajC</fullName>
    </recommendedName>
</protein>
<evidence type="ECO:0000256" key="4">
    <source>
        <dbReference type="ARBA" id="ARBA00022448"/>
    </source>
</evidence>
<dbReference type="Pfam" id="PF02699">
    <property type="entry name" value="YajC"/>
    <property type="match status" value="1"/>
</dbReference>
<keyword evidence="7" id="KW-0653">Protein transport</keyword>
<reference evidence="13 14" key="1">
    <citation type="submission" date="2019-08" db="EMBL/GenBank/DDBJ databases">
        <authorList>
            <person name="Luo N."/>
        </authorList>
    </citation>
    <scope>NUCLEOTIDE SEQUENCE [LARGE SCALE GENOMIC DNA]</scope>
    <source>
        <strain evidence="13 14">NCIMB 9442</strain>
    </source>
</reference>
<keyword evidence="14" id="KW-1185">Reference proteome</keyword>
<sequence>MLWTNVAYAMGAGQPAGGGANPIASFVPLILMFAIFYFLLIRPQQKKAKEHKAMLASIKKGDNVVTAGGIYARVFEVQEDVLVLDLGETKVRVGRSFVSAVIDPKAKKEEKKPADKKAAKDADKKENGKDGQN</sequence>
<feature type="transmembrane region" description="Helical" evidence="12">
    <location>
        <begin position="20"/>
        <end position="40"/>
    </location>
</feature>
<evidence type="ECO:0000256" key="1">
    <source>
        <dbReference type="ARBA" id="ARBA00004162"/>
    </source>
</evidence>
<name>A0ABS0J7A3_9BACT</name>
<comment type="similarity">
    <text evidence="2">Belongs to the YajC family.</text>
</comment>
<comment type="subcellular location">
    <subcellularLocation>
        <location evidence="1">Cell membrane</location>
        <topology evidence="1">Single-pass membrane protein</topology>
    </subcellularLocation>
</comment>
<evidence type="ECO:0000256" key="7">
    <source>
        <dbReference type="ARBA" id="ARBA00022927"/>
    </source>
</evidence>
<dbReference type="InterPro" id="IPR003849">
    <property type="entry name" value="Preprotein_translocase_YajC"/>
</dbReference>
<dbReference type="RefSeq" id="WP_196610282.1">
    <property type="nucleotide sequence ID" value="NZ_VRYY01000551.1"/>
</dbReference>
<proteinExistence type="inferred from homology"/>
<dbReference type="PRINTS" id="PR01853">
    <property type="entry name" value="YAJCTRNLCASE"/>
</dbReference>
<keyword evidence="5" id="KW-1003">Cell membrane</keyword>
<evidence type="ECO:0000256" key="9">
    <source>
        <dbReference type="ARBA" id="ARBA00023010"/>
    </source>
</evidence>
<keyword evidence="4" id="KW-0813">Transport</keyword>
<evidence type="ECO:0000256" key="2">
    <source>
        <dbReference type="ARBA" id="ARBA00006742"/>
    </source>
</evidence>
<evidence type="ECO:0000313" key="14">
    <source>
        <dbReference type="Proteomes" id="UP001194469"/>
    </source>
</evidence>
<gene>
    <name evidence="13" type="primary">yajC</name>
    <name evidence="13" type="ORF">FVW20_15335</name>
</gene>
<keyword evidence="9" id="KW-0811">Translocation</keyword>
<feature type="region of interest" description="Disordered" evidence="11">
    <location>
        <begin position="105"/>
        <end position="133"/>
    </location>
</feature>
<evidence type="ECO:0000256" key="6">
    <source>
        <dbReference type="ARBA" id="ARBA00022692"/>
    </source>
</evidence>
<keyword evidence="8 12" id="KW-1133">Transmembrane helix</keyword>
<accession>A0ABS0J7A3</accession>
<dbReference type="PANTHER" id="PTHR33909:SF1">
    <property type="entry name" value="SEC TRANSLOCON ACCESSORY COMPLEX SUBUNIT YAJC"/>
    <property type="match status" value="1"/>
</dbReference>
<dbReference type="PANTHER" id="PTHR33909">
    <property type="entry name" value="SEC TRANSLOCON ACCESSORY COMPLEX SUBUNIT YAJC"/>
    <property type="match status" value="1"/>
</dbReference>
<dbReference type="SMART" id="SM01323">
    <property type="entry name" value="YajC"/>
    <property type="match status" value="1"/>
</dbReference>
<evidence type="ECO:0000313" key="13">
    <source>
        <dbReference type="EMBL" id="MBG3878347.1"/>
    </source>
</evidence>
<dbReference type="NCBIfam" id="TIGR00739">
    <property type="entry name" value="yajC"/>
    <property type="match status" value="1"/>
</dbReference>
<evidence type="ECO:0000256" key="10">
    <source>
        <dbReference type="ARBA" id="ARBA00023136"/>
    </source>
</evidence>
<keyword evidence="6 12" id="KW-0812">Transmembrane</keyword>
<keyword evidence="10 12" id="KW-0472">Membrane</keyword>
<organism evidence="13 14">
    <name type="scientific">Nitratidesulfovibrio oxamicus</name>
    <dbReference type="NCBI Taxonomy" id="32016"/>
    <lineage>
        <taxon>Bacteria</taxon>
        <taxon>Pseudomonadati</taxon>
        <taxon>Thermodesulfobacteriota</taxon>
        <taxon>Desulfovibrionia</taxon>
        <taxon>Desulfovibrionales</taxon>
        <taxon>Desulfovibrionaceae</taxon>
        <taxon>Nitratidesulfovibrio</taxon>
    </lineage>
</organism>
<evidence type="ECO:0000256" key="8">
    <source>
        <dbReference type="ARBA" id="ARBA00022989"/>
    </source>
</evidence>
<evidence type="ECO:0000256" key="5">
    <source>
        <dbReference type="ARBA" id="ARBA00022475"/>
    </source>
</evidence>